<dbReference type="OrthoDB" id="76567at2759"/>
<dbReference type="EMBL" id="ML736242">
    <property type="protein sequence ID" value="KAE8376355.1"/>
    <property type="molecule type" value="Genomic_DNA"/>
</dbReference>
<protein>
    <submittedName>
        <fullName evidence="1">Uncharacterized protein</fullName>
    </submittedName>
</protein>
<keyword evidence="2" id="KW-1185">Reference proteome</keyword>
<dbReference type="Proteomes" id="UP000326198">
    <property type="component" value="Unassembled WGS sequence"/>
</dbReference>
<organism evidence="1 2">
    <name type="scientific">Aspergillus bertholletiae</name>
    <dbReference type="NCBI Taxonomy" id="1226010"/>
    <lineage>
        <taxon>Eukaryota</taxon>
        <taxon>Fungi</taxon>
        <taxon>Dikarya</taxon>
        <taxon>Ascomycota</taxon>
        <taxon>Pezizomycotina</taxon>
        <taxon>Eurotiomycetes</taxon>
        <taxon>Eurotiomycetidae</taxon>
        <taxon>Eurotiales</taxon>
        <taxon>Aspergillaceae</taxon>
        <taxon>Aspergillus</taxon>
        <taxon>Aspergillus subgen. Circumdati</taxon>
    </lineage>
</organism>
<evidence type="ECO:0000313" key="2">
    <source>
        <dbReference type="Proteomes" id="UP000326198"/>
    </source>
</evidence>
<proteinExistence type="predicted"/>
<reference evidence="1 2" key="1">
    <citation type="submission" date="2019-04" db="EMBL/GenBank/DDBJ databases">
        <title>Friends and foes A comparative genomics studyof 23 Aspergillus species from section Flavi.</title>
        <authorList>
            <consortium name="DOE Joint Genome Institute"/>
            <person name="Kjaerbolling I."/>
            <person name="Vesth T."/>
            <person name="Frisvad J.C."/>
            <person name="Nybo J.L."/>
            <person name="Theobald S."/>
            <person name="Kildgaard S."/>
            <person name="Isbrandt T."/>
            <person name="Kuo A."/>
            <person name="Sato A."/>
            <person name="Lyhne E.K."/>
            <person name="Kogle M.E."/>
            <person name="Wiebenga A."/>
            <person name="Kun R.S."/>
            <person name="Lubbers R.J."/>
            <person name="Makela M.R."/>
            <person name="Barry K."/>
            <person name="Chovatia M."/>
            <person name="Clum A."/>
            <person name="Daum C."/>
            <person name="Haridas S."/>
            <person name="He G."/>
            <person name="LaButti K."/>
            <person name="Lipzen A."/>
            <person name="Mondo S."/>
            <person name="Riley R."/>
            <person name="Salamov A."/>
            <person name="Simmons B.A."/>
            <person name="Magnuson J.K."/>
            <person name="Henrissat B."/>
            <person name="Mortensen U.H."/>
            <person name="Larsen T.O."/>
            <person name="Devries R.P."/>
            <person name="Grigoriev I.V."/>
            <person name="Machida M."/>
            <person name="Baker S.E."/>
            <person name="Andersen M.R."/>
        </authorList>
    </citation>
    <scope>NUCLEOTIDE SEQUENCE [LARGE SCALE GENOMIC DNA]</scope>
    <source>
        <strain evidence="1 2">IBT 29228</strain>
    </source>
</reference>
<evidence type="ECO:0000313" key="1">
    <source>
        <dbReference type="EMBL" id="KAE8376355.1"/>
    </source>
</evidence>
<sequence length="236" mass="26698">MQDMIRAIAVQRGRLARQDVNQYLSFKNIFPLNFEYIDRHRSQLGAVRFTYYPDINTLIIKVPTTEHEIAHNALSQKISAQITAMNIDIDQFLSLGAARYVGPTASEKEADSSFKNPIFRPRHGDWPTLVIESGGQVQIVLLIKVARNIKRMVFEKYVPERVYPYTRAQASTGPNYRPALVSTTEVYQGATPPYAQGPPIIFEFDRVIGRQPISPEGDIQLGHAKLLLIAHHVFPP</sequence>
<dbReference type="AlphaFoldDB" id="A0A5N7B335"/>
<name>A0A5N7B335_9EURO</name>
<accession>A0A5N7B335</accession>
<gene>
    <name evidence="1" type="ORF">BDV26DRAFT_282721</name>
</gene>